<dbReference type="SUPFAM" id="SSF51338">
    <property type="entry name" value="Composite domain of metallo-dependent hydrolases"/>
    <property type="match status" value="1"/>
</dbReference>
<feature type="domain" description="Amidohydrolase-related" evidence="1">
    <location>
        <begin position="390"/>
        <end position="476"/>
    </location>
</feature>
<protein>
    <submittedName>
        <fullName evidence="2">Amidohydrolase family protein</fullName>
    </submittedName>
</protein>
<dbReference type="SUPFAM" id="SSF51556">
    <property type="entry name" value="Metallo-dependent hydrolases"/>
    <property type="match status" value="1"/>
</dbReference>
<dbReference type="AlphaFoldDB" id="A0A9E5MMA0"/>
<evidence type="ECO:0000313" key="3">
    <source>
        <dbReference type="Proteomes" id="UP000787472"/>
    </source>
</evidence>
<dbReference type="Gene3D" id="2.30.40.10">
    <property type="entry name" value="Urease, subunit C, domain 1"/>
    <property type="match status" value="1"/>
</dbReference>
<proteinExistence type="predicted"/>
<dbReference type="Pfam" id="PF01979">
    <property type="entry name" value="Amidohydro_1"/>
    <property type="match status" value="1"/>
</dbReference>
<dbReference type="InterPro" id="IPR011059">
    <property type="entry name" value="Metal-dep_hydrolase_composite"/>
</dbReference>
<dbReference type="PANTHER" id="PTHR43135:SF3">
    <property type="entry name" value="ALPHA-D-RIBOSE 1-METHYLPHOSPHONATE 5-TRIPHOSPHATE DIPHOSPHATASE"/>
    <property type="match status" value="1"/>
</dbReference>
<organism evidence="2 3">
    <name type="scientific">Pseudomaricurvus hydrocarbonicus</name>
    <dbReference type="NCBI Taxonomy" id="1470433"/>
    <lineage>
        <taxon>Bacteria</taxon>
        <taxon>Pseudomonadati</taxon>
        <taxon>Pseudomonadota</taxon>
        <taxon>Gammaproteobacteria</taxon>
        <taxon>Cellvibrionales</taxon>
        <taxon>Cellvibrionaceae</taxon>
        <taxon>Pseudomaricurvus</taxon>
    </lineage>
</organism>
<dbReference type="PANTHER" id="PTHR43135">
    <property type="entry name" value="ALPHA-D-RIBOSE 1-METHYLPHOSPHONATE 5-TRIPHOSPHATE DIPHOSPHATASE"/>
    <property type="match status" value="1"/>
</dbReference>
<keyword evidence="3" id="KW-1185">Reference proteome</keyword>
<dbReference type="Gene3D" id="3.20.20.140">
    <property type="entry name" value="Metal-dependent hydrolases"/>
    <property type="match status" value="2"/>
</dbReference>
<dbReference type="Proteomes" id="UP000787472">
    <property type="component" value="Unassembled WGS sequence"/>
</dbReference>
<evidence type="ECO:0000313" key="2">
    <source>
        <dbReference type="EMBL" id="NHO65810.1"/>
    </source>
</evidence>
<dbReference type="InterPro" id="IPR051781">
    <property type="entry name" value="Metallo-dep_Hydrolase"/>
</dbReference>
<reference evidence="2" key="1">
    <citation type="submission" date="2020-03" db="EMBL/GenBank/DDBJ databases">
        <authorList>
            <person name="Guo F."/>
        </authorList>
    </citation>
    <scope>NUCLEOTIDE SEQUENCE</scope>
    <source>
        <strain evidence="2">JCM 30134</strain>
    </source>
</reference>
<dbReference type="GO" id="GO:0016810">
    <property type="term" value="F:hydrolase activity, acting on carbon-nitrogen (but not peptide) bonds"/>
    <property type="evidence" value="ECO:0007669"/>
    <property type="project" value="InterPro"/>
</dbReference>
<dbReference type="InterPro" id="IPR032466">
    <property type="entry name" value="Metal_Hydrolase"/>
</dbReference>
<dbReference type="InterPro" id="IPR006680">
    <property type="entry name" value="Amidohydro-rel"/>
</dbReference>
<evidence type="ECO:0000259" key="1">
    <source>
        <dbReference type="Pfam" id="PF01979"/>
    </source>
</evidence>
<dbReference type="EMBL" id="JAAONZ010000005">
    <property type="protein sequence ID" value="NHO65810.1"/>
    <property type="molecule type" value="Genomic_DNA"/>
</dbReference>
<dbReference type="RefSeq" id="WP_167185410.1">
    <property type="nucleotide sequence ID" value="NZ_JAAONZ010000005.1"/>
</dbReference>
<gene>
    <name evidence="2" type="ORF">G8770_09675</name>
</gene>
<comment type="caution">
    <text evidence="2">The sequence shown here is derived from an EMBL/GenBank/DDBJ whole genome shotgun (WGS) entry which is preliminary data.</text>
</comment>
<sequence length="507" mass="55593">MNSVVKIILLVVIAAIVGCSEKPPVEKSLFGEAATTPIYPFVIEGATIVDVNSGRLQQGLAISLKNGRIDQIAPASELTTVAASQRVDASGKYIVPGFMDMHAHPIGLEAPRQGLSLMLANGITGFRQMSGNTDLLRWRNQGDLNPTAYPELLVMPGHILIPQVGDTPEQVRATVQEQKQQGADFIKAVALQRDVYLAALNESAKQQLPLVGHLPEDIDVRTAIAHGMRAIEHLGPDSSLFLSCSTEEEAIRQELAEVPPSLPPALPDFLATLLSPVIERVVKRTLANPQLAKEDRAYDLMQRMVASFDEEKCQQLAAEIAASQLWQVPTLIRLRAMEYGDDQAYRNNENLKYMPPATRELWATVAEDFESTMTAEQRKIMAEFYALQERLVKMFDRSGVKMLAGSDLGGQWLIPGYSLHREFDLLAQAGVNPLKVLQMTTVNAAEFLGREGELGVVAPGAEANLVILSDNPLDSVKHLHSIEGIIRNGAYYNREALLNLKTSATQF</sequence>
<accession>A0A9E5MMA0</accession>
<dbReference type="PROSITE" id="PS51257">
    <property type="entry name" value="PROKAR_LIPOPROTEIN"/>
    <property type="match status" value="1"/>
</dbReference>
<name>A0A9E5MMA0_9GAMM</name>